<dbReference type="InterPro" id="IPR040701">
    <property type="entry name" value="Bact_RF_family2"/>
</dbReference>
<evidence type="ECO:0000313" key="3">
    <source>
        <dbReference type="Proteomes" id="UP001344658"/>
    </source>
</evidence>
<proteinExistence type="predicted"/>
<dbReference type="Pfam" id="PF18844">
    <property type="entry name" value="baeRF_family2"/>
    <property type="match status" value="1"/>
</dbReference>
<dbReference type="Proteomes" id="UP001344658">
    <property type="component" value="Unassembled WGS sequence"/>
</dbReference>
<evidence type="ECO:0000256" key="1">
    <source>
        <dbReference type="SAM" id="MobiDB-lite"/>
    </source>
</evidence>
<gene>
    <name evidence="2" type="ORF">V2S66_08810</name>
</gene>
<organism evidence="2 3">
    <name type="scientific">Actinacidiphila polyblastidii</name>
    <dbReference type="NCBI Taxonomy" id="3110430"/>
    <lineage>
        <taxon>Bacteria</taxon>
        <taxon>Bacillati</taxon>
        <taxon>Actinomycetota</taxon>
        <taxon>Actinomycetes</taxon>
        <taxon>Kitasatosporales</taxon>
        <taxon>Streptomycetaceae</taxon>
        <taxon>Actinacidiphila</taxon>
    </lineage>
</organism>
<accession>A0ABU7P8D4</accession>
<sequence length="395" mass="41638">MELTPFAPLYERTSPWAAVYLDTSAGDAAAWEQTGAGGEGGAGFRARGIGRELARQGADEATCRAVVDAADSCPHTTQPAGRVIFASSGKVAFDLPLTMPPPGGWSATWSRLPHVAPLLELVPDEPDCLVAHVDRTGADFELRTAAGSGPAGGGPGGRWPPRHGSTGPGHWSQRHFHLNEGNTWEENARAVAEEIQDFVVDTGAGLVVLAGGEPERHAVHDHLPPPLRTVVVEAPYGDSGPYGDPPPYGDRAAGARTPRLDADVRAARQDYLRRRSIEELSRFESACSPARGHAGAAEGVPALVEAAREHRIERLLLAPDAEDAHRALWAGPEPHQLALRRGDAAHLGDAEPFAARADDVLLRAAAVGGAEGVWVGARAHGHPEGGLGALLRWTF</sequence>
<reference evidence="2 3" key="1">
    <citation type="submission" date="2023-12" db="EMBL/GenBank/DDBJ databases">
        <title>Streptomyces sp. V4-01.</title>
        <authorList>
            <person name="Somphong A."/>
            <person name="Phongsopitanun W."/>
        </authorList>
    </citation>
    <scope>NUCLEOTIDE SEQUENCE [LARGE SCALE GENOMIC DNA]</scope>
    <source>
        <strain evidence="2 3">V4-01</strain>
    </source>
</reference>
<keyword evidence="3" id="KW-1185">Reference proteome</keyword>
<evidence type="ECO:0000313" key="2">
    <source>
        <dbReference type="EMBL" id="MEE4542066.1"/>
    </source>
</evidence>
<name>A0ABU7P8D4_9ACTN</name>
<dbReference type="GO" id="GO:0016787">
    <property type="term" value="F:hydrolase activity"/>
    <property type="evidence" value="ECO:0007669"/>
    <property type="project" value="UniProtKB-KW"/>
</dbReference>
<dbReference type="RefSeq" id="WP_330793991.1">
    <property type="nucleotide sequence ID" value="NZ_JAZEWV010000005.1"/>
</dbReference>
<feature type="region of interest" description="Disordered" evidence="1">
    <location>
        <begin position="144"/>
        <end position="170"/>
    </location>
</feature>
<comment type="caution">
    <text evidence="2">The sequence shown here is derived from an EMBL/GenBank/DDBJ whole genome shotgun (WGS) entry which is preliminary data.</text>
</comment>
<dbReference type="EMBL" id="JAZEWV010000005">
    <property type="protein sequence ID" value="MEE4542066.1"/>
    <property type="molecule type" value="Genomic_DNA"/>
</dbReference>
<keyword evidence="2" id="KW-0378">Hydrolase</keyword>
<protein>
    <submittedName>
        <fullName evidence="2">Vms1/Ankzf1 family peptidyl-tRNA hydrolase</fullName>
    </submittedName>
</protein>